<dbReference type="Gene3D" id="3.40.605.10">
    <property type="entry name" value="Aldehyde Dehydrogenase, Chain A, domain 1"/>
    <property type="match status" value="1"/>
</dbReference>
<evidence type="ECO:0000256" key="3">
    <source>
        <dbReference type="RuleBase" id="RU003345"/>
    </source>
</evidence>
<sequence>MTKQAPTDTATTTGLYYGGADHDAGETFDVPDPSRAGALAGRAAAATREQALDAVTAAREAFPAWSARPAAERAALLREAAAAVLASVEEDAAVLSAENGKIVQECAIDLFVFAHRVGLACDLAAQVDEATVLEGPPVESTVRYQPLGVVSIIVPFNWPAAILGASLPYALVAGNTTVVKPPPSAPLATARMVRRFAEKLPPGVVNVVTGRDADIGEALVDNPDVDKVCFTGSVGGGRRIMGMAARNLTRVTLELGGNDPAVFLPDAPMDDDSLDNIFHGVFDTTGQICMNAKRIYVHRSRRDELVAGLSARLKKVVLGRGTDPGTTMGPLNSPDQARYVVDLIEEARAAGAEVREFGELPDGELASGNFVRPALVLDPDPALRIVTEEQFGPAIPIIAFDDVDEAVEAANDTWAGLCASVWTADPATAHAVGSRLRAGYVFHNTHGAAHLDQRAPFGGVKSSGFGREMGLEGLREFMDTHTVGILQEQPRH</sequence>
<evidence type="ECO:0000256" key="2">
    <source>
        <dbReference type="PROSITE-ProRule" id="PRU10007"/>
    </source>
</evidence>
<organism evidence="5 6">
    <name type="scientific">Arthrobacter halodurans</name>
    <dbReference type="NCBI Taxonomy" id="516699"/>
    <lineage>
        <taxon>Bacteria</taxon>
        <taxon>Bacillati</taxon>
        <taxon>Actinomycetota</taxon>
        <taxon>Actinomycetes</taxon>
        <taxon>Micrococcales</taxon>
        <taxon>Micrococcaceae</taxon>
        <taxon>Arthrobacter</taxon>
    </lineage>
</organism>
<dbReference type="RefSeq" id="WP_373971161.1">
    <property type="nucleotide sequence ID" value="NZ_JBHDLJ010000003.1"/>
</dbReference>
<reference evidence="5 6" key="1">
    <citation type="submission" date="2024-09" db="EMBL/GenBank/DDBJ databases">
        <authorList>
            <person name="Salinas-Garcia M.A."/>
            <person name="Prieme A."/>
        </authorList>
    </citation>
    <scope>NUCLEOTIDE SEQUENCE [LARGE SCALE GENOMIC DNA]</scope>
    <source>
        <strain evidence="5 6">DSM 21081</strain>
    </source>
</reference>
<dbReference type="SUPFAM" id="SSF53720">
    <property type="entry name" value="ALDH-like"/>
    <property type="match status" value="1"/>
</dbReference>
<evidence type="ECO:0000256" key="1">
    <source>
        <dbReference type="ARBA" id="ARBA00023002"/>
    </source>
</evidence>
<protein>
    <submittedName>
        <fullName evidence="5">Aldehyde dehydrogenase family protein</fullName>
    </submittedName>
</protein>
<name>A0ABV4UK69_9MICC</name>
<comment type="caution">
    <text evidence="5">The sequence shown here is derived from an EMBL/GenBank/DDBJ whole genome shotgun (WGS) entry which is preliminary data.</text>
</comment>
<dbReference type="PANTHER" id="PTHR11699">
    <property type="entry name" value="ALDEHYDE DEHYDROGENASE-RELATED"/>
    <property type="match status" value="1"/>
</dbReference>
<dbReference type="Proteomes" id="UP001575652">
    <property type="component" value="Unassembled WGS sequence"/>
</dbReference>
<gene>
    <name evidence="5" type="ORF">ACETWP_05240</name>
</gene>
<evidence type="ECO:0000259" key="4">
    <source>
        <dbReference type="Pfam" id="PF00171"/>
    </source>
</evidence>
<dbReference type="InterPro" id="IPR016162">
    <property type="entry name" value="Ald_DH_N"/>
</dbReference>
<dbReference type="InterPro" id="IPR016160">
    <property type="entry name" value="Ald_DH_CS_CYS"/>
</dbReference>
<dbReference type="Pfam" id="PF00171">
    <property type="entry name" value="Aldedh"/>
    <property type="match status" value="1"/>
</dbReference>
<dbReference type="InterPro" id="IPR015590">
    <property type="entry name" value="Aldehyde_DH_dom"/>
</dbReference>
<feature type="domain" description="Aldehyde dehydrogenase" evidence="4">
    <location>
        <begin position="24"/>
        <end position="483"/>
    </location>
</feature>
<feature type="active site" evidence="2">
    <location>
        <position position="254"/>
    </location>
</feature>
<dbReference type="InterPro" id="IPR029510">
    <property type="entry name" value="Ald_DH_CS_GLU"/>
</dbReference>
<dbReference type="PROSITE" id="PS00687">
    <property type="entry name" value="ALDEHYDE_DEHYDR_GLU"/>
    <property type="match status" value="1"/>
</dbReference>
<dbReference type="EMBL" id="JBHDLJ010000003">
    <property type="protein sequence ID" value="MFB0833988.1"/>
    <property type="molecule type" value="Genomic_DNA"/>
</dbReference>
<dbReference type="Gene3D" id="3.40.309.10">
    <property type="entry name" value="Aldehyde Dehydrogenase, Chain A, domain 2"/>
    <property type="match status" value="1"/>
</dbReference>
<dbReference type="PROSITE" id="PS00070">
    <property type="entry name" value="ALDEHYDE_DEHYDR_CYS"/>
    <property type="match status" value="1"/>
</dbReference>
<accession>A0ABV4UK69</accession>
<dbReference type="InterPro" id="IPR016163">
    <property type="entry name" value="Ald_DH_C"/>
</dbReference>
<evidence type="ECO:0000313" key="5">
    <source>
        <dbReference type="EMBL" id="MFB0833988.1"/>
    </source>
</evidence>
<keyword evidence="1 3" id="KW-0560">Oxidoreductase</keyword>
<dbReference type="InterPro" id="IPR016161">
    <property type="entry name" value="Ald_DH/histidinol_DH"/>
</dbReference>
<keyword evidence="6" id="KW-1185">Reference proteome</keyword>
<proteinExistence type="inferred from homology"/>
<comment type="similarity">
    <text evidence="3">Belongs to the aldehyde dehydrogenase family.</text>
</comment>
<evidence type="ECO:0000313" key="6">
    <source>
        <dbReference type="Proteomes" id="UP001575652"/>
    </source>
</evidence>